<proteinExistence type="predicted"/>
<comment type="caution">
    <text evidence="2">The sequence shown here is derived from an EMBL/GenBank/DDBJ whole genome shotgun (WGS) entry which is preliminary data.</text>
</comment>
<protein>
    <recommendedName>
        <fullName evidence="4">Beta-lactamase family protein</fullName>
    </recommendedName>
</protein>
<reference evidence="2 3" key="1">
    <citation type="submission" date="2018-05" db="EMBL/GenBank/DDBJ databases">
        <title>Genomic Encyclopedia of Type Strains, Phase IV (KMG-IV): sequencing the most valuable type-strain genomes for metagenomic binning, comparative biology and taxonomic classification.</title>
        <authorList>
            <person name="Goeker M."/>
        </authorList>
    </citation>
    <scope>NUCLEOTIDE SEQUENCE [LARGE SCALE GENOMIC DNA]</scope>
    <source>
        <strain evidence="2 3">DSM 19792</strain>
    </source>
</reference>
<feature type="chain" id="PRO_5016372243" description="Beta-lactamase family protein" evidence="1">
    <location>
        <begin position="20"/>
        <end position="301"/>
    </location>
</feature>
<keyword evidence="1" id="KW-0732">Signal</keyword>
<name>A0A318ISQ4_9BURK</name>
<gene>
    <name evidence="2" type="ORF">DFR42_11241</name>
</gene>
<evidence type="ECO:0000313" key="2">
    <source>
        <dbReference type="EMBL" id="PXX38529.1"/>
    </source>
</evidence>
<dbReference type="AlphaFoldDB" id="A0A318ISQ4"/>
<accession>A0A318ISQ4</accession>
<dbReference type="Proteomes" id="UP000247792">
    <property type="component" value="Unassembled WGS sequence"/>
</dbReference>
<keyword evidence="3" id="KW-1185">Reference proteome</keyword>
<dbReference type="RefSeq" id="WP_146218960.1">
    <property type="nucleotide sequence ID" value="NZ_QJKB01000012.1"/>
</dbReference>
<organism evidence="2 3">
    <name type="scientific">Undibacterium pigrum</name>
    <dbReference type="NCBI Taxonomy" id="401470"/>
    <lineage>
        <taxon>Bacteria</taxon>
        <taxon>Pseudomonadati</taxon>
        <taxon>Pseudomonadota</taxon>
        <taxon>Betaproteobacteria</taxon>
        <taxon>Burkholderiales</taxon>
        <taxon>Oxalobacteraceae</taxon>
        <taxon>Undibacterium</taxon>
    </lineage>
</organism>
<evidence type="ECO:0008006" key="4">
    <source>
        <dbReference type="Google" id="ProtNLM"/>
    </source>
</evidence>
<dbReference type="EMBL" id="QJKB01000012">
    <property type="protein sequence ID" value="PXX38529.1"/>
    <property type="molecule type" value="Genomic_DNA"/>
</dbReference>
<sequence length="301" mass="33209">MKIFTFSILLAFFCGQLFAADNVTNSKIEMQGVGLKSVLPNGFKHPRLGTFLIDDTGTTGITVIAAQITKDYADRFRESQKYSFPNPPELFSNGKLQGQLYKRSRDGTIGNWDGVWLSVTKSNMQLDVIVSNQGPKEKSSEIFKRTQLFLDNLEWDESKLDSETAFGARLAIPGMVPVKKVIGASTYNKSGEIGDFTPNMLINALPFPRALNVTEFTKLCTDSLSRVFEGKKHDGPHTTTKGSISVCDGWGPDGRGNTRYVAVANLQTGNVMNVIGYIPLPMNTLNTSQIRDAILDLKLLR</sequence>
<evidence type="ECO:0000256" key="1">
    <source>
        <dbReference type="SAM" id="SignalP"/>
    </source>
</evidence>
<evidence type="ECO:0000313" key="3">
    <source>
        <dbReference type="Proteomes" id="UP000247792"/>
    </source>
</evidence>
<feature type="signal peptide" evidence="1">
    <location>
        <begin position="1"/>
        <end position="19"/>
    </location>
</feature>